<dbReference type="InterPro" id="IPR036513">
    <property type="entry name" value="STAS_dom_sf"/>
</dbReference>
<accession>A0A0J6Y3K4</accession>
<dbReference type="OrthoDB" id="288203at2759"/>
<keyword evidence="3 5" id="KW-1133">Transmembrane helix</keyword>
<sequence>MWPPIKSSPNSRMATNRAGRFLAGILGINVDYRQEPEDTFRSAAKSISSVDTFVENEPTVAEWVSDRRPSVNDTKRYIKSLFPFSSWIFHYNLQWMLGDIIAGVTVGFVVVPQGMAYALLARLPAEYGLYTSFVGFLFYWIFATSKDITIGAVAVMSTIVGNVVIKVQDVNPDIPAEQIARGLSVICGAFLLFVGLIRCGWIVEFIPLVTITSFMTGAAISITVGQVPAMMGIRGVNTREAAYKVIINTLKNLPNSQLDAALGLSALFLLYGVRWFCRFMSNRQPNRRKMWFFISTLRMAFIILLYTMISWLVNRNIPDEKEAKFRILGTVPKGFRHAGVPHMDQRLVKSFASDIPASIIVLIIEHIAISKSFGRINNYVINPSQELVAIGFTNLFGPFLGGYPATGSFSRTAIKAKAGVRTPLAGVFTALIVLLALYALTSVFFYIPMSTLAGLIIHAVGDLITPPNVVYQFWEISPLEAIIFFSGVLVTVFTQIENGIYATIAASAAVLLFRTAKAKGNFLGRVSVYRVTPDNFPRRGDGHACKEDPGWSVRDAFIPMEHQDGSNPLIDAQSPYPGIFVYRFNEGFNYPNQARYLDTLTAHIFKETRRTQLERYDKIGDRPWNDPGPRNGEQININDNRPILRAVILDFSAVNNVDVTSIQGLIDIRNQLDRYAAPEIVEWHFSSINNRWTKRALSAAGFGYPSSGSIESLGHWKPIFSVAALSGAEADSITTHKASESSEIDGIDEIEPYGNRGAGRKELIRIPRRIANVHGINRPFFHMDVQAAVENAILNAEHKNATLVSTLEDKDPAKE</sequence>
<feature type="transmembrane region" description="Helical" evidence="5">
    <location>
        <begin position="476"/>
        <end position="493"/>
    </location>
</feature>
<name>A0A0J6Y3K4_COCIT</name>
<evidence type="ECO:0000256" key="3">
    <source>
        <dbReference type="ARBA" id="ARBA00022989"/>
    </source>
</evidence>
<feature type="transmembrane region" description="Helical" evidence="5">
    <location>
        <begin position="387"/>
        <end position="406"/>
    </location>
</feature>
<dbReference type="Proteomes" id="UP000054565">
    <property type="component" value="Unassembled WGS sequence"/>
</dbReference>
<dbReference type="Pfam" id="PF00916">
    <property type="entry name" value="Sulfate_transp"/>
    <property type="match status" value="1"/>
</dbReference>
<evidence type="ECO:0000313" key="8">
    <source>
        <dbReference type="Proteomes" id="UP000054565"/>
    </source>
</evidence>
<evidence type="ECO:0000259" key="6">
    <source>
        <dbReference type="PROSITE" id="PS50801"/>
    </source>
</evidence>
<dbReference type="GO" id="GO:0016020">
    <property type="term" value="C:membrane"/>
    <property type="evidence" value="ECO:0007669"/>
    <property type="project" value="UniProtKB-SubCell"/>
</dbReference>
<keyword evidence="4 5" id="KW-0472">Membrane</keyword>
<dbReference type="GO" id="GO:0055085">
    <property type="term" value="P:transmembrane transport"/>
    <property type="evidence" value="ECO:0007669"/>
    <property type="project" value="InterPro"/>
</dbReference>
<dbReference type="Gene3D" id="3.30.750.24">
    <property type="entry name" value="STAS domain"/>
    <property type="match status" value="1"/>
</dbReference>
<dbReference type="STRING" id="404692.A0A0J6Y3K4"/>
<dbReference type="Pfam" id="PF01740">
    <property type="entry name" value="STAS"/>
    <property type="match status" value="1"/>
</dbReference>
<feature type="domain" description="STAS" evidence="6">
    <location>
        <begin position="577"/>
        <end position="702"/>
    </location>
</feature>
<comment type="subcellular location">
    <subcellularLocation>
        <location evidence="1">Membrane</location>
        <topology evidence="1">Multi-pass membrane protein</topology>
    </subcellularLocation>
</comment>
<dbReference type="PROSITE" id="PS50801">
    <property type="entry name" value="STAS"/>
    <property type="match status" value="1"/>
</dbReference>
<dbReference type="PANTHER" id="PTHR11814">
    <property type="entry name" value="SULFATE TRANSPORTER"/>
    <property type="match status" value="1"/>
</dbReference>
<evidence type="ECO:0000256" key="4">
    <source>
        <dbReference type="ARBA" id="ARBA00023136"/>
    </source>
</evidence>
<protein>
    <submittedName>
        <fullName evidence="7">Sulfate permease 2</fullName>
    </submittedName>
</protein>
<dbReference type="InterPro" id="IPR002645">
    <property type="entry name" value="STAS_dom"/>
</dbReference>
<dbReference type="FunFam" id="3.30.750.24:FF:000024">
    <property type="entry name" value="Sulfate permease 2"/>
    <property type="match status" value="1"/>
</dbReference>
<feature type="transmembrane region" description="Helical" evidence="5">
    <location>
        <begin position="179"/>
        <end position="203"/>
    </location>
</feature>
<keyword evidence="2 5" id="KW-0812">Transmembrane</keyword>
<feature type="transmembrane region" description="Helical" evidence="5">
    <location>
        <begin position="499"/>
        <end position="516"/>
    </location>
</feature>
<dbReference type="CDD" id="cd07042">
    <property type="entry name" value="STAS_SulP_like_sulfate_transporter"/>
    <property type="match status" value="1"/>
</dbReference>
<feature type="transmembrane region" description="Helical" evidence="5">
    <location>
        <begin position="418"/>
        <end position="439"/>
    </location>
</feature>
<dbReference type="EMBL" id="DS028093">
    <property type="protein sequence ID" value="KMP01213.1"/>
    <property type="molecule type" value="Genomic_DNA"/>
</dbReference>
<dbReference type="AlphaFoldDB" id="A0A0J6Y3K4"/>
<dbReference type="NCBIfam" id="TIGR00815">
    <property type="entry name" value="sulP"/>
    <property type="match status" value="1"/>
</dbReference>
<gene>
    <name evidence="7" type="ORF">CIRG_01354</name>
</gene>
<feature type="transmembrane region" description="Helical" evidence="5">
    <location>
        <begin position="289"/>
        <end position="313"/>
    </location>
</feature>
<evidence type="ECO:0000313" key="7">
    <source>
        <dbReference type="EMBL" id="KMP01213.1"/>
    </source>
</evidence>
<feature type="transmembrane region" description="Helical" evidence="5">
    <location>
        <begin position="260"/>
        <end position="277"/>
    </location>
</feature>
<feature type="transmembrane region" description="Helical" evidence="5">
    <location>
        <begin position="127"/>
        <end position="142"/>
    </location>
</feature>
<organism evidence="7 8">
    <name type="scientific">Coccidioides immitis RMSCC 2394</name>
    <dbReference type="NCBI Taxonomy" id="404692"/>
    <lineage>
        <taxon>Eukaryota</taxon>
        <taxon>Fungi</taxon>
        <taxon>Dikarya</taxon>
        <taxon>Ascomycota</taxon>
        <taxon>Pezizomycotina</taxon>
        <taxon>Eurotiomycetes</taxon>
        <taxon>Eurotiomycetidae</taxon>
        <taxon>Onygenales</taxon>
        <taxon>Onygenaceae</taxon>
        <taxon>Coccidioides</taxon>
    </lineage>
</organism>
<evidence type="ECO:0000256" key="1">
    <source>
        <dbReference type="ARBA" id="ARBA00004141"/>
    </source>
</evidence>
<dbReference type="InterPro" id="IPR001902">
    <property type="entry name" value="SLC26A/SulP_fam"/>
</dbReference>
<proteinExistence type="predicted"/>
<dbReference type="InterPro" id="IPR011547">
    <property type="entry name" value="SLC26A/SulP_dom"/>
</dbReference>
<evidence type="ECO:0000256" key="2">
    <source>
        <dbReference type="ARBA" id="ARBA00022692"/>
    </source>
</evidence>
<evidence type="ECO:0000256" key="5">
    <source>
        <dbReference type="SAM" id="Phobius"/>
    </source>
</evidence>
<feature type="transmembrane region" description="Helical" evidence="5">
    <location>
        <begin position="148"/>
        <end position="167"/>
    </location>
</feature>
<reference evidence="8" key="1">
    <citation type="journal article" date="2010" name="Genome Res.">
        <title>Population genomic sequencing of Coccidioides fungi reveals recent hybridization and transposon control.</title>
        <authorList>
            <person name="Neafsey D.E."/>
            <person name="Barker B.M."/>
            <person name="Sharpton T.J."/>
            <person name="Stajich J.E."/>
            <person name="Park D.J."/>
            <person name="Whiston E."/>
            <person name="Hung C.-Y."/>
            <person name="McMahan C."/>
            <person name="White J."/>
            <person name="Sykes S."/>
            <person name="Heiman D."/>
            <person name="Young S."/>
            <person name="Zeng Q."/>
            <person name="Abouelleil A."/>
            <person name="Aftuck L."/>
            <person name="Bessette D."/>
            <person name="Brown A."/>
            <person name="FitzGerald M."/>
            <person name="Lui A."/>
            <person name="Macdonald J.P."/>
            <person name="Priest M."/>
            <person name="Orbach M.J."/>
            <person name="Galgiani J.N."/>
            <person name="Kirkland T.N."/>
            <person name="Cole G.T."/>
            <person name="Birren B.W."/>
            <person name="Henn M.R."/>
            <person name="Taylor J.W."/>
            <person name="Rounsley S.D."/>
        </authorList>
    </citation>
    <scope>NUCLEOTIDE SEQUENCE [LARGE SCALE GENOMIC DNA]</scope>
    <source>
        <strain evidence="8">RMSCC 2394</strain>
    </source>
</reference>